<name>A0ACC0B1D3_CATRO</name>
<accession>A0ACC0B1D3</accession>
<dbReference type="EMBL" id="CM044704">
    <property type="protein sequence ID" value="KAI5666435.1"/>
    <property type="molecule type" value="Genomic_DNA"/>
</dbReference>
<protein>
    <submittedName>
        <fullName evidence="1">Uncharacterized protein</fullName>
    </submittedName>
</protein>
<gene>
    <name evidence="1" type="ORF">M9H77_16288</name>
</gene>
<evidence type="ECO:0000313" key="1">
    <source>
        <dbReference type="EMBL" id="KAI5666435.1"/>
    </source>
</evidence>
<evidence type="ECO:0000313" key="2">
    <source>
        <dbReference type="Proteomes" id="UP001060085"/>
    </source>
</evidence>
<reference evidence="2" key="1">
    <citation type="journal article" date="2023" name="Nat. Plants">
        <title>Single-cell RNA sequencing provides a high-resolution roadmap for understanding the multicellular compartmentation of specialized metabolism.</title>
        <authorList>
            <person name="Sun S."/>
            <person name="Shen X."/>
            <person name="Li Y."/>
            <person name="Li Y."/>
            <person name="Wang S."/>
            <person name="Li R."/>
            <person name="Zhang H."/>
            <person name="Shen G."/>
            <person name="Guo B."/>
            <person name="Wei J."/>
            <person name="Xu J."/>
            <person name="St-Pierre B."/>
            <person name="Chen S."/>
            <person name="Sun C."/>
        </authorList>
    </citation>
    <scope>NUCLEOTIDE SEQUENCE [LARGE SCALE GENOMIC DNA]</scope>
</reference>
<comment type="caution">
    <text evidence="1">The sequence shown here is derived from an EMBL/GenBank/DDBJ whole genome shotgun (WGS) entry which is preliminary data.</text>
</comment>
<dbReference type="Proteomes" id="UP001060085">
    <property type="component" value="Linkage Group LG04"/>
</dbReference>
<organism evidence="1 2">
    <name type="scientific">Catharanthus roseus</name>
    <name type="common">Madagascar periwinkle</name>
    <name type="synonym">Vinca rosea</name>
    <dbReference type="NCBI Taxonomy" id="4058"/>
    <lineage>
        <taxon>Eukaryota</taxon>
        <taxon>Viridiplantae</taxon>
        <taxon>Streptophyta</taxon>
        <taxon>Embryophyta</taxon>
        <taxon>Tracheophyta</taxon>
        <taxon>Spermatophyta</taxon>
        <taxon>Magnoliopsida</taxon>
        <taxon>eudicotyledons</taxon>
        <taxon>Gunneridae</taxon>
        <taxon>Pentapetalae</taxon>
        <taxon>asterids</taxon>
        <taxon>lamiids</taxon>
        <taxon>Gentianales</taxon>
        <taxon>Apocynaceae</taxon>
        <taxon>Rauvolfioideae</taxon>
        <taxon>Vinceae</taxon>
        <taxon>Catharanthinae</taxon>
        <taxon>Catharanthus</taxon>
    </lineage>
</organism>
<sequence length="195" mass="22126">MVLEFNIPSRQRNNLIRTVICAYFFFWPKILIVCGIFCTSWMHLTLGCLVIVLQYKARNSVRRLTPWEHRALALKNQGYGVHYALYIDAYYEVLIPFKISLKTIFAFSYCLADSLISCFPIFMSRKQNVVVASGLIAFVAAGLAFPFYMASRSSKATPVIDSSKPLPPQATFRGPYINTGSQDIGPDQQIYSKKQ</sequence>
<proteinExistence type="predicted"/>
<keyword evidence="2" id="KW-1185">Reference proteome</keyword>